<accession>A0A7G9QY66</accession>
<evidence type="ECO:0000313" key="3">
    <source>
        <dbReference type="Proteomes" id="UP000515976"/>
    </source>
</evidence>
<reference evidence="2 3" key="1">
    <citation type="submission" date="2020-08" db="EMBL/GenBank/DDBJ databases">
        <title>Genome sequence of Phycicoccus endophyticus JCM 31784T.</title>
        <authorList>
            <person name="Hyun D.-W."/>
            <person name="Bae J.-W."/>
        </authorList>
    </citation>
    <scope>NUCLEOTIDE SEQUENCE [LARGE SCALE GENOMIC DNA]</scope>
    <source>
        <strain evidence="2 3">JCM 31784</strain>
    </source>
</reference>
<keyword evidence="3" id="KW-1185">Reference proteome</keyword>
<gene>
    <name evidence="2" type="ORF">H9L10_07940</name>
</gene>
<protein>
    <submittedName>
        <fullName evidence="2">Uncharacterized protein</fullName>
    </submittedName>
</protein>
<sequence>MLGAPHHAGSPAPRGHTRHRPDRGGGEPSPPALERALTSWLVGAPGTVDDGEDARATGFADHLAEALSLDLPPRVVTPADTTLAAARRPDRTLLELGRANLLLRLRAAELDVVHLGPARRGVVALVGDSPYVASFALFLPAAIERWLPGADLSGGVLFAVPHRHALLLAPSPGAVETREGLDLLPTYAAQMYADGEGALTPHVYHWAEGRVRCVTTELGDGTLGVLPTARLDALLGTDRRAG</sequence>
<dbReference type="Proteomes" id="UP000515976">
    <property type="component" value="Chromosome"/>
</dbReference>
<organism evidence="2 3">
    <name type="scientific">Phycicoccus endophyticus</name>
    <dbReference type="NCBI Taxonomy" id="1690220"/>
    <lineage>
        <taxon>Bacteria</taxon>
        <taxon>Bacillati</taxon>
        <taxon>Actinomycetota</taxon>
        <taxon>Actinomycetes</taxon>
        <taxon>Micrococcales</taxon>
        <taxon>Intrasporangiaceae</taxon>
        <taxon>Phycicoccus</taxon>
    </lineage>
</organism>
<evidence type="ECO:0000313" key="2">
    <source>
        <dbReference type="EMBL" id="QNN48291.1"/>
    </source>
</evidence>
<dbReference type="EMBL" id="CP060712">
    <property type="protein sequence ID" value="QNN48291.1"/>
    <property type="molecule type" value="Genomic_DNA"/>
</dbReference>
<dbReference type="AlphaFoldDB" id="A0A7G9QY66"/>
<dbReference type="RefSeq" id="WP_166100414.1">
    <property type="nucleotide sequence ID" value="NZ_BMMY01000007.1"/>
</dbReference>
<proteinExistence type="predicted"/>
<dbReference type="KEGG" id="pei:H9L10_07940"/>
<feature type="region of interest" description="Disordered" evidence="1">
    <location>
        <begin position="1"/>
        <end position="32"/>
    </location>
</feature>
<name>A0A7G9QY66_9MICO</name>
<evidence type="ECO:0000256" key="1">
    <source>
        <dbReference type="SAM" id="MobiDB-lite"/>
    </source>
</evidence>